<feature type="domain" description="Flavodoxin-like" evidence="1">
    <location>
        <begin position="114"/>
        <end position="270"/>
    </location>
</feature>
<dbReference type="Proteomes" id="UP000499080">
    <property type="component" value="Unassembled WGS sequence"/>
</dbReference>
<dbReference type="GO" id="GO:0010181">
    <property type="term" value="F:FMN binding"/>
    <property type="evidence" value="ECO:0007669"/>
    <property type="project" value="InterPro"/>
</dbReference>
<reference evidence="2 3" key="1">
    <citation type="journal article" date="2019" name="Sci. Rep.">
        <title>Orb-weaving spider Araneus ventricosus genome elucidates the spidroin gene catalogue.</title>
        <authorList>
            <person name="Kono N."/>
            <person name="Nakamura H."/>
            <person name="Ohtoshi R."/>
            <person name="Moran D.A.P."/>
            <person name="Shinohara A."/>
            <person name="Yoshida Y."/>
            <person name="Fujiwara M."/>
            <person name="Mori M."/>
            <person name="Tomita M."/>
            <person name="Arakawa K."/>
        </authorList>
    </citation>
    <scope>NUCLEOTIDE SEQUENCE [LARGE SCALE GENOMIC DNA]</scope>
</reference>
<dbReference type="GO" id="GO:0051539">
    <property type="term" value="F:4 iron, 4 sulfur cluster binding"/>
    <property type="evidence" value="ECO:0007669"/>
    <property type="project" value="InterPro"/>
</dbReference>
<dbReference type="GO" id="GO:0008033">
    <property type="term" value="P:tRNA processing"/>
    <property type="evidence" value="ECO:0007669"/>
    <property type="project" value="InterPro"/>
</dbReference>
<gene>
    <name evidence="2" type="primary">TYW1_2</name>
    <name evidence="2" type="ORF">AVEN_7167_1</name>
</gene>
<organism evidence="2 3">
    <name type="scientific">Araneus ventricosus</name>
    <name type="common">Orbweaver spider</name>
    <name type="synonym">Epeira ventricosa</name>
    <dbReference type="NCBI Taxonomy" id="182803"/>
    <lineage>
        <taxon>Eukaryota</taxon>
        <taxon>Metazoa</taxon>
        <taxon>Ecdysozoa</taxon>
        <taxon>Arthropoda</taxon>
        <taxon>Chelicerata</taxon>
        <taxon>Arachnida</taxon>
        <taxon>Araneae</taxon>
        <taxon>Araneomorphae</taxon>
        <taxon>Entelegynae</taxon>
        <taxon>Araneoidea</taxon>
        <taxon>Araneidae</taxon>
        <taxon>Araneus</taxon>
    </lineage>
</organism>
<protein>
    <submittedName>
        <fullName evidence="2">S-adenosyl-L-methionine-dependent tRNA 4-demethylwyosine synthase</fullName>
    </submittedName>
</protein>
<dbReference type="PROSITE" id="PS50902">
    <property type="entry name" value="FLAVODOXIN_LIKE"/>
    <property type="match status" value="1"/>
</dbReference>
<dbReference type="Gene3D" id="3.40.50.360">
    <property type="match status" value="1"/>
</dbReference>
<dbReference type="AlphaFoldDB" id="A0A4Y2S7Y0"/>
<evidence type="ECO:0000313" key="2">
    <source>
        <dbReference type="EMBL" id="GBN83686.1"/>
    </source>
</evidence>
<name>A0A4Y2S7Y0_ARAVE</name>
<dbReference type="PANTHER" id="PTHR13930">
    <property type="entry name" value="S-ADENOSYL-L-METHIONINE-DEPENDENT TRNA 4-DEMETHYLWYOSINE SYNTHASE"/>
    <property type="match status" value="1"/>
</dbReference>
<sequence length="362" mass="40363">MLVEAYSLLGRSSSAVPQVFLEKCVNPKVSGYFGSYSVIALNFDGQKDETISMEAVISFLEEPHLWCYGITLSVAGVCAYLIEKFIFKGRIVCKAGSNLDSDFSGDEEDDENRCNIIFGTQTGNAKNFAEKLKNILSDYDCIVEVQDMKDVKDPEEYLTTQAMKGSLCLFIISTYNDGLPPEDCEWFCKWLKEASCDFRVSRTALQGLSYAVFGLGNSSYGENFNKVATEINAQLVKLGALPVLELVKADENDSELGLDGSFSKWHTALIRLLTKKDDLNLELENTYKSSSEEEDDDEENIMDLEDIGSACGVPNIKVLIQTLTKNLLIWLRPLVNETFSSTTLENIESIIAFPQHLLTKQL</sequence>
<evidence type="ECO:0000313" key="3">
    <source>
        <dbReference type="Proteomes" id="UP000499080"/>
    </source>
</evidence>
<comment type="caution">
    <text evidence="2">The sequence shown here is derived from an EMBL/GenBank/DDBJ whole genome shotgun (WGS) entry which is preliminary data.</text>
</comment>
<dbReference type="EMBL" id="BGPR01020052">
    <property type="protein sequence ID" value="GBN83686.1"/>
    <property type="molecule type" value="Genomic_DNA"/>
</dbReference>
<accession>A0A4Y2S7Y0</accession>
<dbReference type="InterPro" id="IPR029039">
    <property type="entry name" value="Flavoprotein-like_sf"/>
</dbReference>
<dbReference type="PRINTS" id="PR00369">
    <property type="entry name" value="FLAVODOXIN"/>
</dbReference>
<dbReference type="PANTHER" id="PTHR13930:SF0">
    <property type="entry name" value="S-ADENOSYL-L-METHIONINE-DEPENDENT TRNA 4-DEMETHYLWYOSINE SYNTHASE TYW1-RELATED"/>
    <property type="match status" value="1"/>
</dbReference>
<dbReference type="Pfam" id="PF00258">
    <property type="entry name" value="Flavodoxin_1"/>
    <property type="match status" value="1"/>
</dbReference>
<dbReference type="InterPro" id="IPR034556">
    <property type="entry name" value="tRNA_wybutosine-synthase"/>
</dbReference>
<dbReference type="OrthoDB" id="1856718at2759"/>
<evidence type="ECO:0000259" key="1">
    <source>
        <dbReference type="PROSITE" id="PS50902"/>
    </source>
</evidence>
<keyword evidence="3" id="KW-1185">Reference proteome</keyword>
<proteinExistence type="predicted"/>
<dbReference type="InterPro" id="IPR001094">
    <property type="entry name" value="Flavdoxin-like"/>
</dbReference>
<dbReference type="InterPro" id="IPR008254">
    <property type="entry name" value="Flavodoxin/NO_synth"/>
</dbReference>
<dbReference type="SUPFAM" id="SSF52218">
    <property type="entry name" value="Flavoproteins"/>
    <property type="match status" value="1"/>
</dbReference>